<feature type="region of interest" description="Disordered" evidence="1">
    <location>
        <begin position="520"/>
        <end position="693"/>
    </location>
</feature>
<feature type="compositionally biased region" description="Low complexity" evidence="1">
    <location>
        <begin position="144"/>
        <end position="160"/>
    </location>
</feature>
<dbReference type="AlphaFoldDB" id="A0A4S8MJC4"/>
<evidence type="ECO:0000256" key="2">
    <source>
        <dbReference type="SAM" id="SignalP"/>
    </source>
</evidence>
<feature type="compositionally biased region" description="Polar residues" evidence="1">
    <location>
        <begin position="331"/>
        <end position="347"/>
    </location>
</feature>
<feature type="compositionally biased region" description="Low complexity" evidence="1">
    <location>
        <begin position="520"/>
        <end position="556"/>
    </location>
</feature>
<feature type="compositionally biased region" description="Polar residues" evidence="1">
    <location>
        <begin position="593"/>
        <end position="630"/>
    </location>
</feature>
<reference evidence="3 4" key="1">
    <citation type="journal article" date="2019" name="Nat. Ecol. Evol.">
        <title>Megaphylogeny resolves global patterns of mushroom evolution.</title>
        <authorList>
            <person name="Varga T."/>
            <person name="Krizsan K."/>
            <person name="Foldi C."/>
            <person name="Dima B."/>
            <person name="Sanchez-Garcia M."/>
            <person name="Sanchez-Ramirez S."/>
            <person name="Szollosi G.J."/>
            <person name="Szarkandi J.G."/>
            <person name="Papp V."/>
            <person name="Albert L."/>
            <person name="Andreopoulos W."/>
            <person name="Angelini C."/>
            <person name="Antonin V."/>
            <person name="Barry K.W."/>
            <person name="Bougher N.L."/>
            <person name="Buchanan P."/>
            <person name="Buyck B."/>
            <person name="Bense V."/>
            <person name="Catcheside P."/>
            <person name="Chovatia M."/>
            <person name="Cooper J."/>
            <person name="Damon W."/>
            <person name="Desjardin D."/>
            <person name="Finy P."/>
            <person name="Geml J."/>
            <person name="Haridas S."/>
            <person name="Hughes K."/>
            <person name="Justo A."/>
            <person name="Karasinski D."/>
            <person name="Kautmanova I."/>
            <person name="Kiss B."/>
            <person name="Kocsube S."/>
            <person name="Kotiranta H."/>
            <person name="LaButti K.M."/>
            <person name="Lechner B.E."/>
            <person name="Liimatainen K."/>
            <person name="Lipzen A."/>
            <person name="Lukacs Z."/>
            <person name="Mihaltcheva S."/>
            <person name="Morgado L.N."/>
            <person name="Niskanen T."/>
            <person name="Noordeloos M.E."/>
            <person name="Ohm R.A."/>
            <person name="Ortiz-Santana B."/>
            <person name="Ovrebo C."/>
            <person name="Racz N."/>
            <person name="Riley R."/>
            <person name="Savchenko A."/>
            <person name="Shiryaev A."/>
            <person name="Soop K."/>
            <person name="Spirin V."/>
            <person name="Szebenyi C."/>
            <person name="Tomsovsky M."/>
            <person name="Tulloss R.E."/>
            <person name="Uehling J."/>
            <person name="Grigoriev I.V."/>
            <person name="Vagvolgyi C."/>
            <person name="Papp T."/>
            <person name="Martin F.M."/>
            <person name="Miettinen O."/>
            <person name="Hibbett D.S."/>
            <person name="Nagy L.G."/>
        </authorList>
    </citation>
    <scope>NUCLEOTIDE SEQUENCE [LARGE SCALE GENOMIC DNA]</scope>
    <source>
        <strain evidence="3 4">CBS 962.96</strain>
    </source>
</reference>
<evidence type="ECO:0000256" key="1">
    <source>
        <dbReference type="SAM" id="MobiDB-lite"/>
    </source>
</evidence>
<feature type="compositionally biased region" description="Low complexity" evidence="1">
    <location>
        <begin position="665"/>
        <end position="683"/>
    </location>
</feature>
<feature type="compositionally biased region" description="Polar residues" evidence="1">
    <location>
        <begin position="438"/>
        <end position="447"/>
    </location>
</feature>
<feature type="signal peptide" evidence="2">
    <location>
        <begin position="1"/>
        <end position="31"/>
    </location>
</feature>
<keyword evidence="4" id="KW-1185">Reference proteome</keyword>
<feature type="chain" id="PRO_5020671949" evidence="2">
    <location>
        <begin position="32"/>
        <end position="705"/>
    </location>
</feature>
<feature type="region of interest" description="Disordered" evidence="1">
    <location>
        <begin position="30"/>
        <end position="202"/>
    </location>
</feature>
<proteinExistence type="predicted"/>
<feature type="compositionally biased region" description="Polar residues" evidence="1">
    <location>
        <begin position="166"/>
        <end position="175"/>
    </location>
</feature>
<feature type="compositionally biased region" description="Basic and acidic residues" evidence="1">
    <location>
        <begin position="348"/>
        <end position="359"/>
    </location>
</feature>
<dbReference type="EMBL" id="ML179073">
    <property type="protein sequence ID" value="THV02873.1"/>
    <property type="molecule type" value="Genomic_DNA"/>
</dbReference>
<feature type="region of interest" description="Disordered" evidence="1">
    <location>
        <begin position="415"/>
        <end position="450"/>
    </location>
</feature>
<sequence>MSKWSTTVHPILLPLLVGVAIVSFGPTQAPASPFVTPSTSPHPPPSPFGHQQPQHQPEPLPIPIRRQTLPPPPLHLQELTHTRPTTTSPFLPQPPLLPNRSSSLGPPTHHPSSGLMSPTTMTAHSPLAGPVGANATKTSSTVAQQRMQPPGQLPLQGVQGWHSLHSRQSSPQTSPHPHLVQGRRDQRPHLATSPASGLRSPHPLAVHQVSPLALPDQVVAAQGYFNFPSPAPEDHQDRHLGARVGTPQHLPPRPDYLGMAEIVMGMHTGVRTGEVATDQEQPLEWAGTQTWTDMETRRFPSTHQSVEEPSLNNPGMDPAMAMDQHQALQVAATQENEVSPRSNPTNAQREKQSDQERVESTMAANQDRSREDFRSWNSANQNMKKQEGQFPPQAFYSLASEEATVAREVNQHNQRVAQADQARPAGQASLSGELRGSLSPTGMNQNAGVGMTRKTSEGAATYTAELVRQQQEQLRRVQESMAQQGQVGSVFFSVFFSLLIVSVVTQEHCLTFDTLTGLSSSNSRSSFAHSPSPAPSGSSGGAHASSPTPSSTPSSPYNTQFAYSPPVSNPKGSTRGGYEYGSRSGTVGGNAGYNRTVSFGRTSSTHGTSYTFSSASAHAPRSPTSATSDGASFVLSGGGPATAQTFSPRSPISPFYEHADSRNDGVASPASSVSSVRTRAVGSTRRRDASHSPAATVAAAAAVYR</sequence>
<accession>A0A4S8MJC4</accession>
<organism evidence="3 4">
    <name type="scientific">Dendrothele bispora (strain CBS 962.96)</name>
    <dbReference type="NCBI Taxonomy" id="1314807"/>
    <lineage>
        <taxon>Eukaryota</taxon>
        <taxon>Fungi</taxon>
        <taxon>Dikarya</taxon>
        <taxon>Basidiomycota</taxon>
        <taxon>Agaricomycotina</taxon>
        <taxon>Agaricomycetes</taxon>
        <taxon>Agaricomycetidae</taxon>
        <taxon>Agaricales</taxon>
        <taxon>Agaricales incertae sedis</taxon>
        <taxon>Dendrothele</taxon>
    </lineage>
</organism>
<evidence type="ECO:0000313" key="4">
    <source>
        <dbReference type="Proteomes" id="UP000297245"/>
    </source>
</evidence>
<feature type="compositionally biased region" description="Polar residues" evidence="1">
    <location>
        <begin position="99"/>
        <end position="123"/>
    </location>
</feature>
<protein>
    <submittedName>
        <fullName evidence="3">Uncharacterized protein</fullName>
    </submittedName>
</protein>
<evidence type="ECO:0000313" key="3">
    <source>
        <dbReference type="EMBL" id="THV02873.1"/>
    </source>
</evidence>
<keyword evidence="2" id="KW-0732">Signal</keyword>
<gene>
    <name evidence="3" type="ORF">K435DRAFT_322807</name>
</gene>
<dbReference type="Proteomes" id="UP000297245">
    <property type="component" value="Unassembled WGS sequence"/>
</dbReference>
<name>A0A4S8MJC4_DENBC</name>
<feature type="region of interest" description="Disordered" evidence="1">
    <location>
        <begin position="329"/>
        <end position="373"/>
    </location>
</feature>